<sequence>MKHGQDMKQHSSLLWVFSAPCWLPKKTYLNVIDGDCWSVDVMV</sequence>
<dbReference type="EMBL" id="GBXM01072727">
    <property type="protein sequence ID" value="JAH35850.1"/>
    <property type="molecule type" value="Transcribed_RNA"/>
</dbReference>
<name>A0A0E9S5C4_ANGAN</name>
<accession>A0A0E9S5C4</accession>
<reference evidence="1" key="1">
    <citation type="submission" date="2014-11" db="EMBL/GenBank/DDBJ databases">
        <authorList>
            <person name="Amaro Gonzalez C."/>
        </authorList>
    </citation>
    <scope>NUCLEOTIDE SEQUENCE</scope>
</reference>
<dbReference type="AlphaFoldDB" id="A0A0E9S5C4"/>
<reference evidence="1" key="2">
    <citation type="journal article" date="2015" name="Fish Shellfish Immunol.">
        <title>Early steps in the European eel (Anguilla anguilla)-Vibrio vulnificus interaction in the gills: Role of the RtxA13 toxin.</title>
        <authorList>
            <person name="Callol A."/>
            <person name="Pajuelo D."/>
            <person name="Ebbesson L."/>
            <person name="Teles M."/>
            <person name="MacKenzie S."/>
            <person name="Amaro C."/>
        </authorList>
    </citation>
    <scope>NUCLEOTIDE SEQUENCE</scope>
</reference>
<evidence type="ECO:0000313" key="1">
    <source>
        <dbReference type="EMBL" id="JAH35850.1"/>
    </source>
</evidence>
<organism evidence="1">
    <name type="scientific">Anguilla anguilla</name>
    <name type="common">European freshwater eel</name>
    <name type="synonym">Muraena anguilla</name>
    <dbReference type="NCBI Taxonomy" id="7936"/>
    <lineage>
        <taxon>Eukaryota</taxon>
        <taxon>Metazoa</taxon>
        <taxon>Chordata</taxon>
        <taxon>Craniata</taxon>
        <taxon>Vertebrata</taxon>
        <taxon>Euteleostomi</taxon>
        <taxon>Actinopterygii</taxon>
        <taxon>Neopterygii</taxon>
        <taxon>Teleostei</taxon>
        <taxon>Anguilliformes</taxon>
        <taxon>Anguillidae</taxon>
        <taxon>Anguilla</taxon>
    </lineage>
</organism>
<proteinExistence type="predicted"/>
<protein>
    <submittedName>
        <fullName evidence="1">Uncharacterized protein</fullName>
    </submittedName>
</protein>